<dbReference type="AlphaFoldDB" id="A0A0G0NC31"/>
<organism evidence="1 2">
    <name type="scientific">Candidatus Wolfebacteria bacterium GW2011_GWC2_39_22</name>
    <dbReference type="NCBI Taxonomy" id="1619013"/>
    <lineage>
        <taxon>Bacteria</taxon>
        <taxon>Candidatus Wolfeibacteriota</taxon>
    </lineage>
</organism>
<sequence>MSYWDATDRVLRENGGKGPPCGFCGREKFPIDDHGRFGCFCTGANIGGEFGMRSAAQIPQVDVSTMSDEEKALIPPIHRLDAPPTEAEAKILDALLRGPEEVQCRFNADTYDLPCAKE</sequence>
<dbReference type="STRING" id="1619013.UT41_C0001G0607"/>
<name>A0A0G0NC31_9BACT</name>
<reference evidence="1 2" key="1">
    <citation type="journal article" date="2015" name="Nature">
        <title>rRNA introns, odd ribosomes, and small enigmatic genomes across a large radiation of phyla.</title>
        <authorList>
            <person name="Brown C.T."/>
            <person name="Hug L.A."/>
            <person name="Thomas B.C."/>
            <person name="Sharon I."/>
            <person name="Castelle C.J."/>
            <person name="Singh A."/>
            <person name="Wilkins M.J."/>
            <person name="Williams K.H."/>
            <person name="Banfield J.F."/>
        </authorList>
    </citation>
    <scope>NUCLEOTIDE SEQUENCE [LARGE SCALE GENOMIC DNA]</scope>
</reference>
<protein>
    <submittedName>
        <fullName evidence="1">Uncharacterized protein</fullName>
    </submittedName>
</protein>
<evidence type="ECO:0000313" key="1">
    <source>
        <dbReference type="EMBL" id="KKR13063.1"/>
    </source>
</evidence>
<gene>
    <name evidence="1" type="ORF">UT41_C0001G0607</name>
</gene>
<evidence type="ECO:0000313" key="2">
    <source>
        <dbReference type="Proteomes" id="UP000034665"/>
    </source>
</evidence>
<dbReference type="Proteomes" id="UP000034665">
    <property type="component" value="Unassembled WGS sequence"/>
</dbReference>
<comment type="caution">
    <text evidence="1">The sequence shown here is derived from an EMBL/GenBank/DDBJ whole genome shotgun (WGS) entry which is preliminary data.</text>
</comment>
<proteinExistence type="predicted"/>
<dbReference type="EMBL" id="LBWR01000001">
    <property type="protein sequence ID" value="KKR13063.1"/>
    <property type="molecule type" value="Genomic_DNA"/>
</dbReference>
<accession>A0A0G0NC31</accession>